<evidence type="ECO:0000256" key="1">
    <source>
        <dbReference type="ARBA" id="ARBA00022857"/>
    </source>
</evidence>
<dbReference type="Gene3D" id="3.90.180.10">
    <property type="entry name" value="Medium-chain alcohol dehydrogenases, catalytic domain"/>
    <property type="match status" value="1"/>
</dbReference>
<dbReference type="RefSeq" id="WP_241368221.1">
    <property type="nucleotide sequence ID" value="NZ_JAKZFC010000001.1"/>
</dbReference>
<dbReference type="SMART" id="SM00829">
    <property type="entry name" value="PKS_ER"/>
    <property type="match status" value="1"/>
</dbReference>
<gene>
    <name evidence="4" type="ORF">LZ480_04715</name>
</gene>
<dbReference type="InterPro" id="IPR013154">
    <property type="entry name" value="ADH-like_N"/>
</dbReference>
<protein>
    <submittedName>
        <fullName evidence="4">Zinc-binding dehydrogenase</fullName>
    </submittedName>
</protein>
<dbReference type="InterPro" id="IPR020843">
    <property type="entry name" value="ER"/>
</dbReference>
<dbReference type="Pfam" id="PF08240">
    <property type="entry name" value="ADH_N"/>
    <property type="match status" value="1"/>
</dbReference>
<dbReference type="PANTHER" id="PTHR48106">
    <property type="entry name" value="QUINONE OXIDOREDUCTASE PIG3-RELATED"/>
    <property type="match status" value="1"/>
</dbReference>
<dbReference type="PANTHER" id="PTHR48106:SF13">
    <property type="entry name" value="QUINONE OXIDOREDUCTASE-RELATED"/>
    <property type="match status" value="1"/>
</dbReference>
<keyword evidence="2" id="KW-0560">Oxidoreductase</keyword>
<name>A0ABS9UA25_9BACL</name>
<dbReference type="InterPro" id="IPR011032">
    <property type="entry name" value="GroES-like_sf"/>
</dbReference>
<dbReference type="Proteomes" id="UP001316087">
    <property type="component" value="Unassembled WGS sequence"/>
</dbReference>
<accession>A0ABS9UA25</accession>
<organism evidence="4 5">
    <name type="scientific">Solibacillus palustris</name>
    <dbReference type="NCBI Taxonomy" id="2908203"/>
    <lineage>
        <taxon>Bacteria</taxon>
        <taxon>Bacillati</taxon>
        <taxon>Bacillota</taxon>
        <taxon>Bacilli</taxon>
        <taxon>Bacillales</taxon>
        <taxon>Caryophanaceae</taxon>
        <taxon>Solibacillus</taxon>
    </lineage>
</organism>
<keyword evidence="5" id="KW-1185">Reference proteome</keyword>
<evidence type="ECO:0000313" key="4">
    <source>
        <dbReference type="EMBL" id="MCH7321187.1"/>
    </source>
</evidence>
<feature type="domain" description="Enoyl reductase (ER)" evidence="3">
    <location>
        <begin position="10"/>
        <end position="318"/>
    </location>
</feature>
<reference evidence="4 5" key="1">
    <citation type="submission" date="2022-03" db="EMBL/GenBank/DDBJ databases">
        <authorList>
            <person name="Jo J.-H."/>
            <person name="Im W.-T."/>
        </authorList>
    </citation>
    <scope>NUCLEOTIDE SEQUENCE [LARGE SCALE GENOMIC DNA]</scope>
    <source>
        <strain evidence="4 5">MA9</strain>
    </source>
</reference>
<proteinExistence type="predicted"/>
<dbReference type="EMBL" id="JAKZFC010000001">
    <property type="protein sequence ID" value="MCH7321187.1"/>
    <property type="molecule type" value="Genomic_DNA"/>
</dbReference>
<sequence length="324" mass="35000">MKIVQQYVLGSADVLQVEEVAIPTIEEHEVLIKGYFTSVNFADIKARTGVKGEPTFPFTIGLDLVGEIVESNSVNFKVGQKVMAFPKNGSYREYAVASEQLTFLLPDEIDIKQVAAMPTVMILSYILLTQIAQVKEKDTIVVHSASGGVGSSLIQLALIIGVKQIIGTVGSVQKASFVEGLGADAVYTYDDFVEGVNAITNGKGADVIFDSVAGEVTAKSLHCLANYGTLVQFGNSSGQPGTFSTNDVHNSCRNVKGFSLGTTRKEDPSRLKPVVEKIISYIEKGMLQVPIERIYSLNDIQEAHQLMESRAHQGKILIQLNDGA</sequence>
<keyword evidence="1" id="KW-0521">NADP</keyword>
<evidence type="ECO:0000256" key="2">
    <source>
        <dbReference type="ARBA" id="ARBA00023002"/>
    </source>
</evidence>
<dbReference type="SUPFAM" id="SSF51735">
    <property type="entry name" value="NAD(P)-binding Rossmann-fold domains"/>
    <property type="match status" value="1"/>
</dbReference>
<dbReference type="InterPro" id="IPR036291">
    <property type="entry name" value="NAD(P)-bd_dom_sf"/>
</dbReference>
<dbReference type="Pfam" id="PF00107">
    <property type="entry name" value="ADH_zinc_N"/>
    <property type="match status" value="1"/>
</dbReference>
<comment type="caution">
    <text evidence="4">The sequence shown here is derived from an EMBL/GenBank/DDBJ whole genome shotgun (WGS) entry which is preliminary data.</text>
</comment>
<dbReference type="InterPro" id="IPR013149">
    <property type="entry name" value="ADH-like_C"/>
</dbReference>
<dbReference type="SUPFAM" id="SSF50129">
    <property type="entry name" value="GroES-like"/>
    <property type="match status" value="1"/>
</dbReference>
<evidence type="ECO:0000313" key="5">
    <source>
        <dbReference type="Proteomes" id="UP001316087"/>
    </source>
</evidence>
<dbReference type="Gene3D" id="3.40.50.720">
    <property type="entry name" value="NAD(P)-binding Rossmann-like Domain"/>
    <property type="match status" value="1"/>
</dbReference>
<evidence type="ECO:0000259" key="3">
    <source>
        <dbReference type="SMART" id="SM00829"/>
    </source>
</evidence>